<accession>A0A9Q0Q1D1</accession>
<protein>
    <submittedName>
        <fullName evidence="1">Uncharacterized protein</fullName>
    </submittedName>
</protein>
<reference evidence="1" key="2">
    <citation type="journal article" date="2023" name="Int. J. Mol. Sci.">
        <title>De Novo Assembly and Annotation of 11 Diverse Shrub Willow (Salix) Genomes Reveals Novel Gene Organization in Sex-Linked Regions.</title>
        <authorList>
            <person name="Hyden B."/>
            <person name="Feng K."/>
            <person name="Yates T.B."/>
            <person name="Jawdy S."/>
            <person name="Cereghino C."/>
            <person name="Smart L.B."/>
            <person name="Muchero W."/>
        </authorList>
    </citation>
    <scope>NUCLEOTIDE SEQUENCE</scope>
    <source>
        <tissue evidence="1">Shoot tip</tissue>
    </source>
</reference>
<evidence type="ECO:0000313" key="1">
    <source>
        <dbReference type="EMBL" id="KAJ6698171.1"/>
    </source>
</evidence>
<gene>
    <name evidence="1" type="ORF">OIU79_011656</name>
</gene>
<evidence type="ECO:0000313" key="2">
    <source>
        <dbReference type="Proteomes" id="UP001151532"/>
    </source>
</evidence>
<dbReference type="Proteomes" id="UP001151532">
    <property type="component" value="Chromosome 6"/>
</dbReference>
<proteinExistence type="predicted"/>
<reference evidence="1" key="1">
    <citation type="submission" date="2022-11" db="EMBL/GenBank/DDBJ databases">
        <authorList>
            <person name="Hyden B.L."/>
            <person name="Feng K."/>
            <person name="Yates T."/>
            <person name="Jawdy S."/>
            <person name="Smart L.B."/>
            <person name="Muchero W."/>
        </authorList>
    </citation>
    <scope>NUCLEOTIDE SEQUENCE</scope>
    <source>
        <tissue evidence="1">Shoot tip</tissue>
    </source>
</reference>
<comment type="caution">
    <text evidence="1">The sequence shown here is derived from an EMBL/GenBank/DDBJ whole genome shotgun (WGS) entry which is preliminary data.</text>
</comment>
<name>A0A9Q0Q1D1_SALPP</name>
<keyword evidence="2" id="KW-1185">Reference proteome</keyword>
<dbReference type="EMBL" id="JAPFFK010000017">
    <property type="protein sequence ID" value="KAJ6698171.1"/>
    <property type="molecule type" value="Genomic_DNA"/>
</dbReference>
<dbReference type="AlphaFoldDB" id="A0A9Q0Q1D1"/>
<sequence>MEELSLEEYYDYTAADASQYPSVQVMKGRMWSMKNIACSVARRDSAELSMRLHIHKISQSRTSSMDLEIKGGSLQDSGERSLWLKIVARDELKGKKGGD</sequence>
<organism evidence="1 2">
    <name type="scientific">Salix purpurea</name>
    <name type="common">Purple osier willow</name>
    <dbReference type="NCBI Taxonomy" id="77065"/>
    <lineage>
        <taxon>Eukaryota</taxon>
        <taxon>Viridiplantae</taxon>
        <taxon>Streptophyta</taxon>
        <taxon>Embryophyta</taxon>
        <taxon>Tracheophyta</taxon>
        <taxon>Spermatophyta</taxon>
        <taxon>Magnoliopsida</taxon>
        <taxon>eudicotyledons</taxon>
        <taxon>Gunneridae</taxon>
        <taxon>Pentapetalae</taxon>
        <taxon>rosids</taxon>
        <taxon>fabids</taxon>
        <taxon>Malpighiales</taxon>
        <taxon>Salicaceae</taxon>
        <taxon>Saliceae</taxon>
        <taxon>Salix</taxon>
    </lineage>
</organism>